<dbReference type="InterPro" id="IPR004358">
    <property type="entry name" value="Sig_transdc_His_kin-like_C"/>
</dbReference>
<dbReference type="EC" id="2.7.13.3" evidence="2"/>
<dbReference type="PANTHER" id="PTHR45569:SF1">
    <property type="entry name" value="SENSOR PROTEIN KDPD"/>
    <property type="match status" value="1"/>
</dbReference>
<dbReference type="PANTHER" id="PTHR45569">
    <property type="entry name" value="SENSOR PROTEIN KDPD"/>
    <property type="match status" value="1"/>
</dbReference>
<gene>
    <name evidence="5" type="ORF">SAMN05192574_10540</name>
</gene>
<evidence type="ECO:0000256" key="2">
    <source>
        <dbReference type="ARBA" id="ARBA00012438"/>
    </source>
</evidence>
<dbReference type="InterPro" id="IPR036890">
    <property type="entry name" value="HATPase_C_sf"/>
</dbReference>
<proteinExistence type="predicted"/>
<protein>
    <recommendedName>
        <fullName evidence="2">histidine kinase</fullName>
        <ecNumber evidence="2">2.7.13.3</ecNumber>
    </recommendedName>
</protein>
<dbReference type="OrthoDB" id="1301080at2"/>
<dbReference type="Pfam" id="PF02518">
    <property type="entry name" value="HATPase_c"/>
    <property type="match status" value="1"/>
</dbReference>
<name>A0A1H8LD35_9SPHI</name>
<dbReference type="STRING" id="551995.SAMN05192574_10540"/>
<reference evidence="6" key="1">
    <citation type="submission" date="2016-10" db="EMBL/GenBank/DDBJ databases">
        <authorList>
            <person name="Varghese N."/>
            <person name="Submissions S."/>
        </authorList>
    </citation>
    <scope>NUCLEOTIDE SEQUENCE [LARGE SCALE GENOMIC DNA]</scope>
    <source>
        <strain evidence="6">Gh-48</strain>
    </source>
</reference>
<keyword evidence="6" id="KW-1185">Reference proteome</keyword>
<sequence length="245" mass="27236">MRTKEAELKDNFNQTMIAILAHDLRQPFATLVMTADMIKHTNKALSEGEIHLLFEDLRNTASKSMDLLNGLLYWAKSASKDFVIKTEPLLLHDLIHEANALYLYDQLNKHIILYNIVPESQVICAHKEMIQFINRNILSNATKYSPEGGIIGVTCSEDENWITVAFTDQGNGMSASQIQELFHLNNSDPATSGLLKGAGMAMSICHDMITQMNGRIWAESTIGEGTTFYYALPKTPGTATTIPVS</sequence>
<evidence type="ECO:0000313" key="6">
    <source>
        <dbReference type="Proteomes" id="UP000198942"/>
    </source>
</evidence>
<dbReference type="SUPFAM" id="SSF47384">
    <property type="entry name" value="Homodimeric domain of signal transducing histidine kinase"/>
    <property type="match status" value="1"/>
</dbReference>
<dbReference type="InterPro" id="IPR036097">
    <property type="entry name" value="HisK_dim/P_sf"/>
</dbReference>
<keyword evidence="3" id="KW-0597">Phosphoprotein</keyword>
<dbReference type="SMART" id="SM00387">
    <property type="entry name" value="HATPase_c"/>
    <property type="match status" value="1"/>
</dbReference>
<comment type="catalytic activity">
    <reaction evidence="1">
        <text>ATP + protein L-histidine = ADP + protein N-phospho-L-histidine.</text>
        <dbReference type="EC" id="2.7.13.3"/>
    </reaction>
</comment>
<dbReference type="Gene3D" id="3.30.565.10">
    <property type="entry name" value="Histidine kinase-like ATPase, C-terminal domain"/>
    <property type="match status" value="1"/>
</dbReference>
<dbReference type="Gene3D" id="1.10.287.130">
    <property type="match status" value="1"/>
</dbReference>
<dbReference type="InterPro" id="IPR052023">
    <property type="entry name" value="Histidine_kinase_KdpD"/>
</dbReference>
<organism evidence="5 6">
    <name type="scientific">Mucilaginibacter gossypiicola</name>
    <dbReference type="NCBI Taxonomy" id="551995"/>
    <lineage>
        <taxon>Bacteria</taxon>
        <taxon>Pseudomonadati</taxon>
        <taxon>Bacteroidota</taxon>
        <taxon>Sphingobacteriia</taxon>
        <taxon>Sphingobacteriales</taxon>
        <taxon>Sphingobacteriaceae</taxon>
        <taxon>Mucilaginibacter</taxon>
    </lineage>
</organism>
<evidence type="ECO:0000256" key="1">
    <source>
        <dbReference type="ARBA" id="ARBA00000085"/>
    </source>
</evidence>
<dbReference type="PRINTS" id="PR00344">
    <property type="entry name" value="BCTRLSENSOR"/>
</dbReference>
<dbReference type="InterPro" id="IPR003594">
    <property type="entry name" value="HATPase_dom"/>
</dbReference>
<keyword evidence="5" id="KW-0418">Kinase</keyword>
<dbReference type="EMBL" id="FOCL01000005">
    <property type="protein sequence ID" value="SEO02983.1"/>
    <property type="molecule type" value="Genomic_DNA"/>
</dbReference>
<evidence type="ECO:0000259" key="4">
    <source>
        <dbReference type="PROSITE" id="PS50109"/>
    </source>
</evidence>
<dbReference type="InterPro" id="IPR003661">
    <property type="entry name" value="HisK_dim/P_dom"/>
</dbReference>
<accession>A0A1H8LD35</accession>
<dbReference type="Proteomes" id="UP000198942">
    <property type="component" value="Unassembled WGS sequence"/>
</dbReference>
<dbReference type="InterPro" id="IPR005467">
    <property type="entry name" value="His_kinase_dom"/>
</dbReference>
<dbReference type="GO" id="GO:0005886">
    <property type="term" value="C:plasma membrane"/>
    <property type="evidence" value="ECO:0007669"/>
    <property type="project" value="TreeGrafter"/>
</dbReference>
<dbReference type="GO" id="GO:0000155">
    <property type="term" value="F:phosphorelay sensor kinase activity"/>
    <property type="evidence" value="ECO:0007669"/>
    <property type="project" value="InterPro"/>
</dbReference>
<dbReference type="CDD" id="cd00082">
    <property type="entry name" value="HisKA"/>
    <property type="match status" value="1"/>
</dbReference>
<dbReference type="SUPFAM" id="SSF55874">
    <property type="entry name" value="ATPase domain of HSP90 chaperone/DNA topoisomerase II/histidine kinase"/>
    <property type="match status" value="1"/>
</dbReference>
<keyword evidence="5" id="KW-0808">Transferase</keyword>
<evidence type="ECO:0000256" key="3">
    <source>
        <dbReference type="ARBA" id="ARBA00022553"/>
    </source>
</evidence>
<dbReference type="RefSeq" id="WP_091211908.1">
    <property type="nucleotide sequence ID" value="NZ_FOCL01000005.1"/>
</dbReference>
<dbReference type="AlphaFoldDB" id="A0A1H8LD35"/>
<feature type="domain" description="Histidine kinase" evidence="4">
    <location>
        <begin position="19"/>
        <end position="236"/>
    </location>
</feature>
<evidence type="ECO:0000313" key="5">
    <source>
        <dbReference type="EMBL" id="SEO02983.1"/>
    </source>
</evidence>
<dbReference type="PROSITE" id="PS50109">
    <property type="entry name" value="HIS_KIN"/>
    <property type="match status" value="1"/>
</dbReference>